<name>A0ABY8DL26_9HYPH</name>
<dbReference type="RefSeq" id="WP_280662855.1">
    <property type="nucleotide sequence ID" value="NZ_CP120374.1"/>
</dbReference>
<dbReference type="Proteomes" id="UP001229355">
    <property type="component" value="Chromosome 2"/>
</dbReference>
<evidence type="ECO:0000313" key="1">
    <source>
        <dbReference type="EMBL" id="WEX90893.1"/>
    </source>
</evidence>
<organism evidence="1 2">
    <name type="scientific">Sinorhizobium garamanticum</name>
    <dbReference type="NCBI Taxonomy" id="680247"/>
    <lineage>
        <taxon>Bacteria</taxon>
        <taxon>Pseudomonadati</taxon>
        <taxon>Pseudomonadota</taxon>
        <taxon>Alphaproteobacteria</taxon>
        <taxon>Hyphomicrobiales</taxon>
        <taxon>Rhizobiaceae</taxon>
        <taxon>Sinorhizobium/Ensifer group</taxon>
        <taxon>Sinorhizobium</taxon>
    </lineage>
</organism>
<protein>
    <recommendedName>
        <fullName evidence="3">SnoaL-like domain-containing protein</fullName>
    </recommendedName>
</protein>
<dbReference type="InterPro" id="IPR032710">
    <property type="entry name" value="NTF2-like_dom_sf"/>
</dbReference>
<keyword evidence="2" id="KW-1185">Reference proteome</keyword>
<dbReference type="Gene3D" id="3.10.450.50">
    <property type="match status" value="1"/>
</dbReference>
<accession>A0ABY8DL26</accession>
<evidence type="ECO:0000313" key="2">
    <source>
        <dbReference type="Proteomes" id="UP001229355"/>
    </source>
</evidence>
<dbReference type="EMBL" id="CP120374">
    <property type="protein sequence ID" value="WEX90893.1"/>
    <property type="molecule type" value="Genomic_DNA"/>
</dbReference>
<dbReference type="SUPFAM" id="SSF54427">
    <property type="entry name" value="NTF2-like"/>
    <property type="match status" value="1"/>
</dbReference>
<evidence type="ECO:0008006" key="3">
    <source>
        <dbReference type="Google" id="ProtNLM"/>
    </source>
</evidence>
<reference evidence="1 2" key="1">
    <citation type="submission" date="2023-03" db="EMBL/GenBank/DDBJ databases">
        <authorList>
            <person name="Kaur S."/>
            <person name="Espinosa-Saiz D."/>
            <person name="Velazquez E."/>
            <person name="Menendez E."/>
            <person name="diCenzo G.C."/>
        </authorList>
    </citation>
    <scope>NUCLEOTIDE SEQUENCE [LARGE SCALE GENOMIC DNA]</scope>
    <source>
        <strain evidence="1 2">LMG 24692</strain>
    </source>
</reference>
<gene>
    <name evidence="1" type="ORF">PZN02_004471</name>
</gene>
<sequence>MFEPIRFNGPPVMNQSSADILRQPAEIAPAVQAFVAAVNDGSLPDVINAFLSDAIVNDQLVEYEGHHAIGVWARNDLLAQRTRMSVIRCRTRPTGVVLTVEMTGDFDGLGLPEPLVLSCYFSLSDRKIDQLIILRKDL</sequence>
<proteinExistence type="predicted"/>